<feature type="domain" description="Fibrinogen C-terminal" evidence="2">
    <location>
        <begin position="86"/>
        <end position="283"/>
    </location>
</feature>
<dbReference type="InterPro" id="IPR002181">
    <property type="entry name" value="Fibrinogen_a/b/g_C_dom"/>
</dbReference>
<evidence type="ECO:0000313" key="4">
    <source>
        <dbReference type="Proteomes" id="UP001642483"/>
    </source>
</evidence>
<dbReference type="InterPro" id="IPR036056">
    <property type="entry name" value="Fibrinogen-like_C"/>
</dbReference>
<evidence type="ECO:0000313" key="3">
    <source>
        <dbReference type="EMBL" id="CAK8684697.1"/>
    </source>
</evidence>
<organism evidence="3 4">
    <name type="scientific">Clavelina lepadiformis</name>
    <name type="common">Light-bulb sea squirt</name>
    <name type="synonym">Ascidia lepadiformis</name>
    <dbReference type="NCBI Taxonomy" id="159417"/>
    <lineage>
        <taxon>Eukaryota</taxon>
        <taxon>Metazoa</taxon>
        <taxon>Chordata</taxon>
        <taxon>Tunicata</taxon>
        <taxon>Ascidiacea</taxon>
        <taxon>Aplousobranchia</taxon>
        <taxon>Clavelinidae</taxon>
        <taxon>Clavelina</taxon>
    </lineage>
</organism>
<dbReference type="Proteomes" id="UP001642483">
    <property type="component" value="Unassembled WGS sequence"/>
</dbReference>
<gene>
    <name evidence="3" type="ORF">CVLEPA_LOCUS15822</name>
</gene>
<dbReference type="EMBL" id="CAWYQH010000098">
    <property type="protein sequence ID" value="CAK8684697.1"/>
    <property type="molecule type" value="Genomic_DNA"/>
</dbReference>
<reference evidence="3 4" key="1">
    <citation type="submission" date="2024-02" db="EMBL/GenBank/DDBJ databases">
        <authorList>
            <person name="Daric V."/>
            <person name="Darras S."/>
        </authorList>
    </citation>
    <scope>NUCLEOTIDE SEQUENCE [LARGE SCALE GENOMIC DNA]</scope>
</reference>
<dbReference type="Pfam" id="PF00147">
    <property type="entry name" value="Fibrinogen_C"/>
    <property type="match status" value="1"/>
</dbReference>
<protein>
    <recommendedName>
        <fullName evidence="2">Fibrinogen C-terminal domain-containing protein</fullName>
    </recommendedName>
</protein>
<sequence>MKTALCFVLLTIYSITMTYCQQCRQVTSTVCDDDITSFSRQKGDKGEVGFPGKSGIQGIKGSKGDSGGVGEKGTQGESCALGSLDLEDFVRPDSCTNSLLDGNQFLRNGLKVYCEDRWTVFQRRFDGSVNFQRTWDEYKVGFGETEGEFWLGLETVRRLTRKGNCDLRIELKSFDDSFHWAQYSTFSVDSEADLYRLHVGGYTGNATDALISTHNNQAFTTLDMDNDKWSRNCATENDGETGGWWYNACKNSQLNALWGRDGYLFWSPGAGSRKASTMKFRCD</sequence>
<evidence type="ECO:0000259" key="2">
    <source>
        <dbReference type="PROSITE" id="PS51406"/>
    </source>
</evidence>
<dbReference type="SUPFAM" id="SSF56496">
    <property type="entry name" value="Fibrinogen C-terminal domain-like"/>
    <property type="match status" value="1"/>
</dbReference>
<name>A0ABP0FYN2_CLALP</name>
<feature type="signal peptide" evidence="1">
    <location>
        <begin position="1"/>
        <end position="20"/>
    </location>
</feature>
<accession>A0ABP0FYN2</accession>
<dbReference type="PROSITE" id="PS51406">
    <property type="entry name" value="FIBRINOGEN_C_2"/>
    <property type="match status" value="1"/>
</dbReference>
<dbReference type="Gene3D" id="3.90.215.10">
    <property type="entry name" value="Gamma Fibrinogen, chain A, domain 1"/>
    <property type="match status" value="1"/>
</dbReference>
<keyword evidence="1" id="KW-0732">Signal</keyword>
<comment type="caution">
    <text evidence="3">The sequence shown here is derived from an EMBL/GenBank/DDBJ whole genome shotgun (WGS) entry which is preliminary data.</text>
</comment>
<dbReference type="InterPro" id="IPR050373">
    <property type="entry name" value="Fibrinogen_C-term_domain"/>
</dbReference>
<dbReference type="InterPro" id="IPR014716">
    <property type="entry name" value="Fibrinogen_a/b/g_C_1"/>
</dbReference>
<dbReference type="SMART" id="SM00186">
    <property type="entry name" value="FBG"/>
    <property type="match status" value="1"/>
</dbReference>
<dbReference type="PANTHER" id="PTHR19143">
    <property type="entry name" value="FIBRINOGEN/TENASCIN/ANGIOPOEITIN"/>
    <property type="match status" value="1"/>
</dbReference>
<proteinExistence type="predicted"/>
<feature type="chain" id="PRO_5045235102" description="Fibrinogen C-terminal domain-containing protein" evidence="1">
    <location>
        <begin position="21"/>
        <end position="283"/>
    </location>
</feature>
<evidence type="ECO:0000256" key="1">
    <source>
        <dbReference type="SAM" id="SignalP"/>
    </source>
</evidence>
<keyword evidence="4" id="KW-1185">Reference proteome</keyword>
<dbReference type="CDD" id="cd00087">
    <property type="entry name" value="FReD"/>
    <property type="match status" value="1"/>
</dbReference>